<evidence type="ECO:0000256" key="1">
    <source>
        <dbReference type="ARBA" id="ARBA00044777"/>
    </source>
</evidence>
<dbReference type="RefSeq" id="WP_198421839.1">
    <property type="nucleotide sequence ID" value="NZ_AP021861.1"/>
</dbReference>
<reference evidence="5" key="1">
    <citation type="submission" date="2019-10" db="EMBL/GenBank/DDBJ databases">
        <title>Lacipirellula parvula gen. nov., sp. nov., representing a lineage of planctomycetes widespread in freshwater anoxic habitats, and description of the family Lacipirellulaceae.</title>
        <authorList>
            <person name="Dedysh S.N."/>
            <person name="Kulichevskaya I.S."/>
            <person name="Beletsky A.V."/>
            <person name="Rakitin A.L."/>
            <person name="Mardanov A.V."/>
            <person name="Ivanova A.A."/>
            <person name="Saltykova V.X."/>
            <person name="Rijpstra W.I.C."/>
            <person name="Sinninghe Damste J.S."/>
            <person name="Ravin N.V."/>
        </authorList>
    </citation>
    <scope>NUCLEOTIDE SEQUENCE [LARGE SCALE GENOMIC DNA]</scope>
    <source>
        <strain evidence="5">PX69</strain>
    </source>
</reference>
<dbReference type="PANTHER" id="PTHR33969">
    <property type="entry name" value="SEGREGATION AND CONDENSATION PROTEIN A"/>
    <property type="match status" value="1"/>
</dbReference>
<dbReference type="GO" id="GO:0007059">
    <property type="term" value="P:chromosome segregation"/>
    <property type="evidence" value="ECO:0007669"/>
    <property type="project" value="UniProtKB-UniRule"/>
</dbReference>
<protein>
    <recommendedName>
        <fullName evidence="1 2">Segregation and condensation protein A</fullName>
    </recommendedName>
</protein>
<evidence type="ECO:0000313" key="4">
    <source>
        <dbReference type="EMBL" id="BBO31128.1"/>
    </source>
</evidence>
<dbReference type="Gene3D" id="1.10.10.580">
    <property type="entry name" value="Structural maintenance of chromosome 1. Chain E"/>
    <property type="match status" value="1"/>
</dbReference>
<comment type="function">
    <text evidence="2">Participates in chromosomal partition during cell division. May act via the formation of a condensin-like complex containing Smc and ScpB that pull DNA away from mid-cell into both cell halves.</text>
</comment>
<comment type="subcellular location">
    <subcellularLocation>
        <location evidence="2">Cytoplasm</location>
    </subcellularLocation>
    <text evidence="2">Associated with two foci at the outer edges of the nucleoid region in young cells, and at four foci within both cell halves in older cells.</text>
</comment>
<dbReference type="AlphaFoldDB" id="A0A5K7X3D7"/>
<comment type="similarity">
    <text evidence="2">Belongs to the ScpA family.</text>
</comment>
<dbReference type="PANTHER" id="PTHR33969:SF2">
    <property type="entry name" value="SEGREGATION AND CONDENSATION PROTEIN A"/>
    <property type="match status" value="1"/>
</dbReference>
<keyword evidence="2" id="KW-0159">Chromosome partition</keyword>
<evidence type="ECO:0000256" key="2">
    <source>
        <dbReference type="HAMAP-Rule" id="MF_01805"/>
    </source>
</evidence>
<dbReference type="EMBL" id="AP021861">
    <property type="protein sequence ID" value="BBO31128.1"/>
    <property type="molecule type" value="Genomic_DNA"/>
</dbReference>
<comment type="subunit">
    <text evidence="2">Component of a cohesin-like complex composed of ScpA, ScpB and the Smc homodimer, in which ScpA and ScpB bind to the head domain of Smc. The presence of the three proteins is required for the association of the complex with DNA.</text>
</comment>
<dbReference type="InterPro" id="IPR023093">
    <property type="entry name" value="ScpA-like_C"/>
</dbReference>
<sequence length="246" mass="28814">MRFRVQLDMFAGPLDLLLYLVKKHELEVLQIPIARVAEQYLEILAVIEVIDVDAVGDFLEMATQLMEIKSRLMLPRHEEIEEETVDDPRQELVTRLLEYKRYKEAANQLEERARQWQLRYERRADDLSEASQDPADQPIHEVELWDLVSAFSRVIKQKSVEVATKIRYDDTPIEVHMERIKERLATEGRILFTDFFEPGMHRSRMVGLFLAVLELIRHHHACVEQEELFGEIWVLAPQPIATEAAA</sequence>
<dbReference type="Pfam" id="PF02616">
    <property type="entry name" value="SMC_ScpA"/>
    <property type="match status" value="1"/>
</dbReference>
<dbReference type="KEGG" id="lpav:PLANPX_0740"/>
<dbReference type="Proteomes" id="UP000326837">
    <property type="component" value="Chromosome"/>
</dbReference>
<name>A0A5K7X3D7_9BACT</name>
<accession>A0A5K7X3D7</accession>
<evidence type="ECO:0000256" key="3">
    <source>
        <dbReference type="SAM" id="Coils"/>
    </source>
</evidence>
<dbReference type="GO" id="GO:0006260">
    <property type="term" value="P:DNA replication"/>
    <property type="evidence" value="ECO:0007669"/>
    <property type="project" value="UniProtKB-UniRule"/>
</dbReference>
<keyword evidence="2" id="KW-0131">Cell cycle</keyword>
<dbReference type="HAMAP" id="MF_01805">
    <property type="entry name" value="ScpA"/>
    <property type="match status" value="1"/>
</dbReference>
<keyword evidence="5" id="KW-1185">Reference proteome</keyword>
<keyword evidence="3" id="KW-0175">Coiled coil</keyword>
<dbReference type="Gene3D" id="6.10.250.2410">
    <property type="match status" value="1"/>
</dbReference>
<feature type="coiled-coil region" evidence="3">
    <location>
        <begin position="99"/>
        <end position="126"/>
    </location>
</feature>
<gene>
    <name evidence="2" type="primary">scpA</name>
    <name evidence="4" type="ORF">PLANPX_0740</name>
</gene>
<keyword evidence="2" id="KW-0132">Cell division</keyword>
<keyword evidence="2" id="KW-0963">Cytoplasm</keyword>
<proteinExistence type="inferred from homology"/>
<dbReference type="InterPro" id="IPR003768">
    <property type="entry name" value="ScpA"/>
</dbReference>
<evidence type="ECO:0000313" key="5">
    <source>
        <dbReference type="Proteomes" id="UP000326837"/>
    </source>
</evidence>
<dbReference type="GO" id="GO:0051301">
    <property type="term" value="P:cell division"/>
    <property type="evidence" value="ECO:0007669"/>
    <property type="project" value="UniProtKB-KW"/>
</dbReference>
<dbReference type="GO" id="GO:0005737">
    <property type="term" value="C:cytoplasm"/>
    <property type="evidence" value="ECO:0007669"/>
    <property type="project" value="UniProtKB-SubCell"/>
</dbReference>
<organism evidence="4 5">
    <name type="scientific">Lacipirellula parvula</name>
    <dbReference type="NCBI Taxonomy" id="2650471"/>
    <lineage>
        <taxon>Bacteria</taxon>
        <taxon>Pseudomonadati</taxon>
        <taxon>Planctomycetota</taxon>
        <taxon>Planctomycetia</taxon>
        <taxon>Pirellulales</taxon>
        <taxon>Lacipirellulaceae</taxon>
        <taxon>Lacipirellula</taxon>
    </lineage>
</organism>